<keyword evidence="1" id="KW-0433">Leucine-rich repeat</keyword>
<feature type="compositionally biased region" description="Basic and acidic residues" evidence="3">
    <location>
        <begin position="1755"/>
        <end position="1764"/>
    </location>
</feature>
<feature type="compositionally biased region" description="Basic and acidic residues" evidence="3">
    <location>
        <begin position="3126"/>
        <end position="3139"/>
    </location>
</feature>
<feature type="region of interest" description="Disordered" evidence="3">
    <location>
        <begin position="2501"/>
        <end position="2539"/>
    </location>
</feature>
<feature type="region of interest" description="Disordered" evidence="3">
    <location>
        <begin position="1024"/>
        <end position="1090"/>
    </location>
</feature>
<accession>F0V7R6</accession>
<reference evidence="5" key="1">
    <citation type="journal article" date="2012" name="PLoS Pathog.">
        <title>Comparative genomics of the apicomplexan parasites Toxoplasma gondii and Neospora caninum: Coccidia differing in host range and transmission strategy.</title>
        <authorList>
            <person name="Reid A.J."/>
            <person name="Vermont S.J."/>
            <person name="Cotton J.A."/>
            <person name="Harris D."/>
            <person name="Hill-Cawthorne G.A."/>
            <person name="Konen-Waisman S."/>
            <person name="Latham S.M."/>
            <person name="Mourier T."/>
            <person name="Norton R."/>
            <person name="Quail M.A."/>
            <person name="Sanders M."/>
            <person name="Shanmugam D."/>
            <person name="Sohal A."/>
            <person name="Wasmuth J.D."/>
            <person name="Brunk B."/>
            <person name="Grigg M.E."/>
            <person name="Howard J.C."/>
            <person name="Parkinson J."/>
            <person name="Roos D.S."/>
            <person name="Trees A.J."/>
            <person name="Berriman M."/>
            <person name="Pain A."/>
            <person name="Wastling J.M."/>
        </authorList>
    </citation>
    <scope>NUCLEOTIDE SEQUENCE [LARGE SCALE GENOMIC DNA]</scope>
    <source>
        <strain evidence="5">Liverpool</strain>
    </source>
</reference>
<feature type="region of interest" description="Disordered" evidence="3">
    <location>
        <begin position="2761"/>
        <end position="2790"/>
    </location>
</feature>
<feature type="compositionally biased region" description="Basic and acidic residues" evidence="3">
    <location>
        <begin position="2112"/>
        <end position="2127"/>
    </location>
</feature>
<feature type="compositionally biased region" description="Low complexity" evidence="3">
    <location>
        <begin position="2147"/>
        <end position="2161"/>
    </location>
</feature>
<feature type="compositionally biased region" description="Low complexity" evidence="3">
    <location>
        <begin position="1971"/>
        <end position="1998"/>
    </location>
</feature>
<feature type="compositionally biased region" description="Low complexity" evidence="3">
    <location>
        <begin position="2931"/>
        <end position="2945"/>
    </location>
</feature>
<feature type="region of interest" description="Disordered" evidence="3">
    <location>
        <begin position="2857"/>
        <end position="2945"/>
    </location>
</feature>
<feature type="compositionally biased region" description="Basic and acidic residues" evidence="3">
    <location>
        <begin position="2907"/>
        <end position="2917"/>
    </location>
</feature>
<evidence type="ECO:0000256" key="3">
    <source>
        <dbReference type="SAM" id="MobiDB-lite"/>
    </source>
</evidence>
<dbReference type="OrthoDB" id="428453at2759"/>
<feature type="compositionally biased region" description="Polar residues" evidence="3">
    <location>
        <begin position="1865"/>
        <end position="1880"/>
    </location>
</feature>
<feature type="region of interest" description="Disordered" evidence="3">
    <location>
        <begin position="2464"/>
        <end position="2489"/>
    </location>
</feature>
<feature type="compositionally biased region" description="Basic and acidic residues" evidence="3">
    <location>
        <begin position="1481"/>
        <end position="1497"/>
    </location>
</feature>
<feature type="region of interest" description="Disordered" evidence="3">
    <location>
        <begin position="2603"/>
        <end position="2666"/>
    </location>
</feature>
<feature type="region of interest" description="Disordered" evidence="3">
    <location>
        <begin position="3003"/>
        <end position="3026"/>
    </location>
</feature>
<protein>
    <recommendedName>
        <fullName evidence="6">Leucine rich repeat-containing protein</fullName>
    </recommendedName>
</protein>
<feature type="region of interest" description="Disordered" evidence="3">
    <location>
        <begin position="293"/>
        <end position="376"/>
    </location>
</feature>
<feature type="compositionally biased region" description="Basic and acidic residues" evidence="3">
    <location>
        <begin position="1139"/>
        <end position="1165"/>
    </location>
</feature>
<feature type="region of interest" description="Disordered" evidence="3">
    <location>
        <begin position="3098"/>
        <end position="3233"/>
    </location>
</feature>
<dbReference type="PANTHER" id="PTHR24366">
    <property type="entry name" value="IG(IMMUNOGLOBULIN) AND LRR(LEUCINE RICH REPEAT) DOMAINS"/>
    <property type="match status" value="1"/>
</dbReference>
<feature type="compositionally biased region" description="Basic and acidic residues" evidence="3">
    <location>
        <begin position="2212"/>
        <end position="2229"/>
    </location>
</feature>
<evidence type="ECO:0000313" key="4">
    <source>
        <dbReference type="EMBL" id="CBZ49757.1"/>
    </source>
</evidence>
<feature type="region of interest" description="Disordered" evidence="3">
    <location>
        <begin position="1116"/>
        <end position="1171"/>
    </location>
</feature>
<feature type="compositionally biased region" description="Basic and acidic residues" evidence="3">
    <location>
        <begin position="821"/>
        <end position="840"/>
    </location>
</feature>
<dbReference type="RefSeq" id="XP_003879792.1">
    <property type="nucleotide sequence ID" value="XM_003879743.1"/>
</dbReference>
<dbReference type="PANTHER" id="PTHR24366:SF96">
    <property type="entry name" value="LEUCINE RICH REPEAT CONTAINING 53"/>
    <property type="match status" value="1"/>
</dbReference>
<organism evidence="4 5">
    <name type="scientific">Neospora caninum (strain Liverpool)</name>
    <dbReference type="NCBI Taxonomy" id="572307"/>
    <lineage>
        <taxon>Eukaryota</taxon>
        <taxon>Sar</taxon>
        <taxon>Alveolata</taxon>
        <taxon>Apicomplexa</taxon>
        <taxon>Conoidasida</taxon>
        <taxon>Coccidia</taxon>
        <taxon>Eucoccidiorida</taxon>
        <taxon>Eimeriorina</taxon>
        <taxon>Sarcocystidae</taxon>
        <taxon>Neospora</taxon>
    </lineage>
</organism>
<feature type="compositionally biased region" description="Basic and acidic residues" evidence="3">
    <location>
        <begin position="2236"/>
        <end position="2249"/>
    </location>
</feature>
<dbReference type="SUPFAM" id="SSF52058">
    <property type="entry name" value="L domain-like"/>
    <property type="match status" value="1"/>
</dbReference>
<feature type="region of interest" description="Disordered" evidence="3">
    <location>
        <begin position="1961"/>
        <end position="2361"/>
    </location>
</feature>
<feature type="compositionally biased region" description="Basic and acidic residues" evidence="3">
    <location>
        <begin position="2095"/>
        <end position="2106"/>
    </location>
</feature>
<dbReference type="InterPro" id="IPR003591">
    <property type="entry name" value="Leu-rich_rpt_typical-subtyp"/>
</dbReference>
<feature type="compositionally biased region" description="Basic and acidic residues" evidence="3">
    <location>
        <begin position="1403"/>
        <end position="1413"/>
    </location>
</feature>
<feature type="region of interest" description="Disordered" evidence="3">
    <location>
        <begin position="1690"/>
        <end position="1710"/>
    </location>
</feature>
<evidence type="ECO:0000256" key="1">
    <source>
        <dbReference type="ARBA" id="ARBA00022614"/>
    </source>
</evidence>
<feature type="region of interest" description="Disordered" evidence="3">
    <location>
        <begin position="1194"/>
        <end position="1241"/>
    </location>
</feature>
<feature type="region of interest" description="Disordered" evidence="3">
    <location>
        <begin position="3271"/>
        <end position="3290"/>
    </location>
</feature>
<dbReference type="InterPro" id="IPR032675">
    <property type="entry name" value="LRR_dom_sf"/>
</dbReference>
<feature type="compositionally biased region" description="Basic and acidic residues" evidence="3">
    <location>
        <begin position="1529"/>
        <end position="1545"/>
    </location>
</feature>
<feature type="compositionally biased region" description="Basic and acidic residues" evidence="3">
    <location>
        <begin position="2283"/>
        <end position="2309"/>
    </location>
</feature>
<feature type="compositionally biased region" description="Basic and acidic residues" evidence="3">
    <location>
        <begin position="2319"/>
        <end position="2347"/>
    </location>
</feature>
<feature type="region of interest" description="Disordered" evidence="3">
    <location>
        <begin position="901"/>
        <end position="980"/>
    </location>
</feature>
<feature type="compositionally biased region" description="Basic and acidic residues" evidence="3">
    <location>
        <begin position="2781"/>
        <end position="2790"/>
    </location>
</feature>
<sequence>MSVLPSEQLTLESTSEGVDSEQAQCARGTRRICTPPEAPNNFGMGRICSDILCRCEEPLALHALCPSSRLPAFLNSPPDLHLRLLTLNISGQLRQDVQFPKRLFLPSLQRLWLDRNGLTDRDLQPLSRLRELRFLSLRGNRLRLPGHESISTEPESSRIRVPAASTPCSLLRKTPVYGICNLVLSLEKLQQLDVSENLLVSLFSRLASPSLQVVLACSNRLTDCSFLASVSKAQSCGDHAASCQWLPRGPALPLLEFVDLRGNADVTCVAGLDRVPQLKTFLVDGDFRRATLRPRTTHEGDGGVLSETVEGEGKARQKRAEDARAACERTQGETHAEGERREHEEAEKSEEGSGGDLEEDWSAPAPHTRSRAEGQKTHEVIASGLDFWKGLGTFYHSNLQVLTLTHLRKREAESAASHPTASASIPSTVHQLHWCLPSLLRLDLSDNDLQRFPSFALRPSSSPSSGAACPGGLSGYFPSPSLHSSSASPFSSLLSLSLAGNLFGGPGNAGKASVRVALAALAALELPSLQHLDLSRCSLGALPASLFNGKQKLRVLLLNENNLEHTDDFLQALWGQKSSRSLKERCPPRTRNAAAMCEADRGAGLRQRAAAAASRKALTGSDGDIERANRRSGECLCAEDATALEITLLEETEAEKGKAAEPQESENSYTMAALANPQKNGPSGDKEGAPAMRWNSQAFRGWLLSSRQEPEEEEAPRAEVEAEAEKSGKALLTCGSAVWCIGVNASAALSGPQEDPALFVSSVSQATEEAGLEAAKKVNNQSGNAEETGEAKACMRGVPVRQPTARGGCGMKCSSETEGTEASKGERQGQQKREAARPGGDEITGGISFQAKEGNGDESARDNNAFVGPLMDPVDGHMAPGEAFRALEVKSCSLQDDAVKCRKEPDSDEGEASLGEAPTWTAGRTQRRMQGSEDREEGAAAPHAPAEEGDFYSPRATARVNGESVESRASGVTDAPPESAAGLGILPLSETLWLSVCEAPESALQTPQRWLHFSCHQAGSSDYGAATELTDDGPEEEMEHLETGEKEDRKHHRQGKEKQSPTEKGTGNSEPHAGEWPPVSVSQNKSDHTAKLSAFCATPPRDDWLGVTARQASLLATDPTASELGDPAEGEDSANRAGESVKDGGMDREKDGGSLATRDTRRPELSFESGTLTAHETASVCTRSSLSPCASLVGKLRRDPESSETLVSPHEQNESSGNRLGYEEGPCTRESVEGATAHASGITQHAAVRRCLWADARADDSDGRGEGRPRLCLQTDAAAGEERPTCSSLTVPPRCVPSPSLSSVAQGHPRAVVAHAADNVPEGRTANAGAVGEWDEAAVRARHNGLLKGLEKTSVPTHWEGQPHEGGSETWPTLLSMSDRYHPDVTGSPRRGPKTTGGEEAGEASRVDEGRRLEDGQHVTVSAASPAARLEAAGPVHFSTSTCGTDGLGKMVLPTTAWSVEGEKSDTPLLLGLRMETDRKEAEWRDLTQERESGESHTDDEEKGDVDRNEQNESEGLATEGSRPPAEQRQVKREGRRVTKRDSKPNKVGAGFSSVPRPDSEAGEQRDARVPEEGSESLAALDGGVNHFFGPRSIEEAKPEPVQVVAVAGAKDMCAVASVRCVPSAGHQLQPEFGRRHARDDAVGLSCSLLGCKSPTPPHSVSLYGSSSSSSCFALASSLTLDQSVCTGQDSSVEAHRPSLPSPESADGAVATGLPAMASPFPAFPSRRASAFRSVASLAVQLSSAEPGAPAFRVSLDERERTSEKGGWAQRNAGENASVCRERTTGGMSAVEISSCTQLTAGRGAPSFSTGAGAGVEQKRGASDGAEWTMVVARGRAHEGGEREGNLSSGAFSALKDSLRPRTTDPFQRSETASHATESLKQGEEHFGAGGCRPPDRGTRTREESVSLEILVPDWHPSSDPTPALDPQDHLSSVRLQVAVAGMPAEANSASSVFGSCVKDSRGTRHAVPGSPVSPSELSFSVSSSSSDPSPQSPSSVPFTAGDAEPAASRDGRNCGVEIPRCPVELSAAWAETEPDEGEACGRRSGLGTETGEPSKCPASAPAGASRLETPPGAFGSTPVSPFPSLASPSSHQLVDGRHSDDDQTDPRGMARKGEQERSRLTGEERAFLVPEPAPFLPRRAPRRRLCPSPDLSLSSHPSTPVGAGLTGIHPEVTPREQRMVPEGQGAQGGRAAEGQSPFRPMTRGASSPRVSRSENAQERKSDSERDLAPESSFDTVRERGAGRTRTADEGGSSRVSSERVEGTRTADLAVRRRGAAGAPVTREVREAGNKVCSEDESRRQRRSDEKQRTMLRRWPSSTKDEGEQEARGSPDVSLEPRRTPEGRVPENRTPAPRSRTPTVSSCNCGISARKPWCSEGLLGLAEALKSRETACHALACLAACTRQAAVGAASVGDAGRCGGMSLSERFTASSQIENHGETWIPVGTCQALIDAVAREIRKAASVRRQLGGRRSQGESCSPSRASSASTFTSFDSASEASSSSVRVWPSSDRTNSRLRSSDDRACGGARDGRPTKATPAGEDTLLVQAVKSFEAIAENELLSAARLSGSTGSPVVHWDTGLKVISLFIARCTRASRQRTVHRAGALVTTDTSAGELPQRRALPGSPPASGRSGGGVTGGESQAKSREPHGRHSVSAPELRESTGASLGAQGRQEVNFTGSPAPPPMPQRVLVGHTSPGTQVQRFAEGRGSFPVVAVPTAQSAGEATSIPGARRDPKEEMSPLRRIAEAASHVRRMLEDTSGFGRNTFADTSETAGFRRYSGSRTREDPRDRVADAPRDALGLQAAEPAFPSEQYPARGVQGGGEAAWNALEDMRQQLEGPLNALDAKLIERAERLYPGETLHEDTTNNSQRGTSLPAVRSTCRSRDSPVAPSSTTFDPPLGLDDLVSDSFERSSCESRRQITPVPGSVDAHPPRGVSGPVGSRGRQGPLEVSRVRLPSSQSFSAPAANLGGGAAVNLHVKFSASEIVRARPGGCLVLAYPANWKSGDRRTVPEKTDNPAHAPASRGRGDVGRWFGALLAERRAKQERMRDERRHRDAEKQRHGADPKRQELMRLAAKSTEALGRVMPYRRHEPLLQTYRKGAANSGSSVSWSKSQDGVCRPAQTGGVQRERCLTKVEDRRRGNILRPVHNAHVKPRSGPSQRREKEAREGDSASKGAHGNPGTGADARPRDTQTRHQAVLRDEQVRQEVPLKHPVPEQQGSTLGNCEPDQRHAPVSNRGEECEVFGAALERSSDASERAGFILLPESLADSTAQKAKSISRRDDEPGGGGVPVRARVIRQALHDHESGMDESPELDKEAESERTLVALVPDGERTSKGLNGLSSSSRNASGSGFSAANQCRQQTENWVALTVGAVQNRDGNCRLEGGEEGQSREARRKEASAETVVIPFDSEEARIITALMAMRADSPLLGSAQRSCYVYCPLRIQRTPHAGLVSSFASFLWPSLFRPAALIPASPLTPAGASAIVGGPAQAKPRSREGARHASPGVSLGLFRKAGLPRPRDIRILFFCAPSVRVLREAFQAPWGFANNPPAFSATDEETRPSRRQTIPVGTGTAGGHGAVPQSGTGEGRGQRTADVAGHPQWLLFGRTVEEAEDAARRLMKRRRQLLKNYVQKLDVLSLLSTGEASQASEALDSKRVHRQQRWAALRRQTAMLGNGQVGKRRELLVCAVACGKCFPVCAEEMTHRASVEESMLRAVDDAMQEGADSVYFEALGVIALLNPARAAPLYHVQYDATLSTNYQEMHGGEFDAPF</sequence>
<evidence type="ECO:0000256" key="2">
    <source>
        <dbReference type="ARBA" id="ARBA00022737"/>
    </source>
</evidence>
<keyword evidence="2" id="KW-0677">Repeat</keyword>
<feature type="region of interest" description="Disordered" evidence="3">
    <location>
        <begin position="3326"/>
        <end position="3354"/>
    </location>
</feature>
<feature type="compositionally biased region" description="Acidic residues" evidence="3">
    <location>
        <begin position="1029"/>
        <end position="1039"/>
    </location>
</feature>
<dbReference type="GeneID" id="13445806"/>
<feature type="region of interest" description="Disordered" evidence="3">
    <location>
        <begin position="1857"/>
        <end position="1904"/>
    </location>
</feature>
<dbReference type="VEuPathDB" id="ToxoDB:NCLIV_002450"/>
<evidence type="ECO:0008006" key="6">
    <source>
        <dbReference type="Google" id="ProtNLM"/>
    </source>
</evidence>
<feature type="compositionally biased region" description="Basic and acidic residues" evidence="3">
    <location>
        <begin position="3378"/>
        <end position="3399"/>
    </location>
</feature>
<feature type="compositionally biased region" description="Basic and acidic residues" evidence="3">
    <location>
        <begin position="1894"/>
        <end position="1904"/>
    </location>
</feature>
<proteinExistence type="predicted"/>
<feature type="compositionally biased region" description="Basic and acidic residues" evidence="3">
    <location>
        <begin position="2516"/>
        <end position="2531"/>
    </location>
</feature>
<dbReference type="Proteomes" id="UP000007494">
    <property type="component" value="Chromosome Ib"/>
</dbReference>
<dbReference type="Gene3D" id="3.80.10.10">
    <property type="entry name" value="Ribonuclease Inhibitor"/>
    <property type="match status" value="2"/>
</dbReference>
<feature type="region of interest" description="Disordered" evidence="3">
    <location>
        <begin position="1481"/>
        <end position="1576"/>
    </location>
</feature>
<feature type="region of interest" description="Disordered" evidence="3">
    <location>
        <begin position="776"/>
        <end position="873"/>
    </location>
</feature>
<gene>
    <name evidence="4" type="ORF">NCLIV_002450</name>
</gene>
<feature type="compositionally biased region" description="Low complexity" evidence="3">
    <location>
        <begin position="3335"/>
        <end position="3354"/>
    </location>
</feature>
<feature type="region of interest" description="Disordered" evidence="3">
    <location>
        <begin position="3549"/>
        <end position="3592"/>
    </location>
</feature>
<dbReference type="SMART" id="SM00369">
    <property type="entry name" value="LRR_TYP"/>
    <property type="match status" value="5"/>
</dbReference>
<feature type="compositionally biased region" description="Basic and acidic residues" evidence="3">
    <location>
        <begin position="3003"/>
        <end position="3015"/>
    </location>
</feature>
<evidence type="ECO:0000313" key="5">
    <source>
        <dbReference type="Proteomes" id="UP000007494"/>
    </source>
</evidence>
<feature type="compositionally biased region" description="Polar residues" evidence="3">
    <location>
        <begin position="3102"/>
        <end position="3113"/>
    </location>
</feature>
<feature type="compositionally biased region" description="Basic and acidic residues" evidence="3">
    <location>
        <begin position="311"/>
        <end position="351"/>
    </location>
</feature>
<feature type="region of interest" description="Disordered" evidence="3">
    <location>
        <begin position="1352"/>
        <end position="1413"/>
    </location>
</feature>
<feature type="compositionally biased region" description="Basic and acidic residues" evidence="3">
    <location>
        <begin position="1558"/>
        <end position="1572"/>
    </location>
</feature>
<feature type="compositionally biased region" description="Basic and acidic residues" evidence="3">
    <location>
        <begin position="3185"/>
        <end position="3213"/>
    </location>
</feature>
<feature type="region of interest" description="Disordered" evidence="3">
    <location>
        <begin position="1751"/>
        <end position="1781"/>
    </location>
</feature>
<feature type="region of interest" description="Disordered" evidence="3">
    <location>
        <begin position="3377"/>
        <end position="3399"/>
    </location>
</feature>
<name>F0V7R6_NEOCL</name>
<dbReference type="EMBL" id="FR823381">
    <property type="protein sequence ID" value="CBZ49757.1"/>
    <property type="molecule type" value="Genomic_DNA"/>
</dbReference>
<feature type="compositionally biased region" description="Low complexity" evidence="3">
    <location>
        <begin position="2475"/>
        <end position="2489"/>
    </location>
</feature>
<keyword evidence="5" id="KW-1185">Reference proteome</keyword>
<dbReference type="InParanoid" id="F0V7R6"/>
<feature type="region of interest" description="Disordered" evidence="3">
    <location>
        <begin position="3039"/>
        <end position="3068"/>
    </location>
</feature>
<feature type="compositionally biased region" description="Basic and acidic residues" evidence="3">
    <location>
        <begin position="3159"/>
        <end position="3170"/>
    </location>
</feature>